<dbReference type="Gene3D" id="1.10.530.10">
    <property type="match status" value="1"/>
</dbReference>
<accession>A0A660KWW6</accession>
<dbReference type="AlphaFoldDB" id="A0A660KWW6"/>
<evidence type="ECO:0000313" key="3">
    <source>
        <dbReference type="EMBL" id="RKQ86221.1"/>
    </source>
</evidence>
<protein>
    <submittedName>
        <fullName evidence="3">Transglycosylase-like protein with SLT domain</fullName>
    </submittedName>
</protein>
<name>A0A660KWW6_9ACTN</name>
<dbReference type="InterPro" id="IPR008258">
    <property type="entry name" value="Transglycosylase_SLT_dom_1"/>
</dbReference>
<dbReference type="OrthoDB" id="9796191at2"/>
<gene>
    <name evidence="3" type="ORF">C8N24_4231</name>
</gene>
<dbReference type="SUPFAM" id="SSF53955">
    <property type="entry name" value="Lysozyme-like"/>
    <property type="match status" value="1"/>
</dbReference>
<dbReference type="CDD" id="cd13399">
    <property type="entry name" value="Slt35-like"/>
    <property type="match status" value="1"/>
</dbReference>
<keyword evidence="4" id="KW-1185">Reference proteome</keyword>
<sequence>MRGLLALILAIATPSQAPPLPAADAPLPKAPAPLAEAFTATTRQLRATAWDGTGTSVPNDVTLLALHHQRLLRRMAEERRLGDATLARLPGDVRGEARDTVQARRLLDAIPRGKPPKVRVAPAAPAADLRAHYADAERRFGIHWSVLAAINLVESAFGRVRSASEAGARGPMQFLPSTWAAYGEGGDIDDPHDAILAAARYLRAAGAPKQLDRALYAYNHSTAYVRAVRRYAARMRTDERVFRTYYAWQVYVRTPAGGARRITGPGA</sequence>
<evidence type="ECO:0000256" key="1">
    <source>
        <dbReference type="SAM" id="SignalP"/>
    </source>
</evidence>
<dbReference type="Pfam" id="PF01464">
    <property type="entry name" value="SLT"/>
    <property type="match status" value="1"/>
</dbReference>
<organism evidence="3 4">
    <name type="scientific">Solirubrobacter pauli</name>
    <dbReference type="NCBI Taxonomy" id="166793"/>
    <lineage>
        <taxon>Bacteria</taxon>
        <taxon>Bacillati</taxon>
        <taxon>Actinomycetota</taxon>
        <taxon>Thermoleophilia</taxon>
        <taxon>Solirubrobacterales</taxon>
        <taxon>Solirubrobacteraceae</taxon>
        <taxon>Solirubrobacter</taxon>
    </lineage>
</organism>
<proteinExistence type="predicted"/>
<evidence type="ECO:0000313" key="4">
    <source>
        <dbReference type="Proteomes" id="UP000278962"/>
    </source>
</evidence>
<feature type="chain" id="PRO_5039355071" evidence="1">
    <location>
        <begin position="18"/>
        <end position="267"/>
    </location>
</feature>
<feature type="signal peptide" evidence="1">
    <location>
        <begin position="1"/>
        <end position="17"/>
    </location>
</feature>
<feature type="domain" description="Transglycosylase SLT" evidence="2">
    <location>
        <begin position="135"/>
        <end position="235"/>
    </location>
</feature>
<dbReference type="EMBL" id="RBIL01000002">
    <property type="protein sequence ID" value="RKQ86221.1"/>
    <property type="molecule type" value="Genomic_DNA"/>
</dbReference>
<keyword evidence="1" id="KW-0732">Signal</keyword>
<evidence type="ECO:0000259" key="2">
    <source>
        <dbReference type="Pfam" id="PF01464"/>
    </source>
</evidence>
<dbReference type="Proteomes" id="UP000278962">
    <property type="component" value="Unassembled WGS sequence"/>
</dbReference>
<dbReference type="InterPro" id="IPR023346">
    <property type="entry name" value="Lysozyme-like_dom_sf"/>
</dbReference>
<dbReference type="RefSeq" id="WP_121253771.1">
    <property type="nucleotide sequence ID" value="NZ_RBIL01000002.1"/>
</dbReference>
<reference evidence="3 4" key="1">
    <citation type="submission" date="2018-10" db="EMBL/GenBank/DDBJ databases">
        <title>Genomic Encyclopedia of Archaeal and Bacterial Type Strains, Phase II (KMG-II): from individual species to whole genera.</title>
        <authorList>
            <person name="Goeker M."/>
        </authorList>
    </citation>
    <scope>NUCLEOTIDE SEQUENCE [LARGE SCALE GENOMIC DNA]</scope>
    <source>
        <strain evidence="3 4">DSM 14954</strain>
    </source>
</reference>
<comment type="caution">
    <text evidence="3">The sequence shown here is derived from an EMBL/GenBank/DDBJ whole genome shotgun (WGS) entry which is preliminary data.</text>
</comment>